<sequence length="126" mass="14475">MTDDIPPFLRSAYGRLRDAIDDAESARIRAAKFRQGDWDKRIDVTDAIMERTAGLDDASPAIRAYAARVAAGECRWYEIESRSNPVPPEVDFFKNSPIYRWYPNATPPPALEPDFDEPEPYRIPWE</sequence>
<evidence type="ECO:0000313" key="2">
    <source>
        <dbReference type="EMBL" id="MFD1815784.1"/>
    </source>
</evidence>
<dbReference type="Proteomes" id="UP001597286">
    <property type="component" value="Unassembled WGS sequence"/>
</dbReference>
<comment type="caution">
    <text evidence="2">The sequence shown here is derived from an EMBL/GenBank/DDBJ whole genome shotgun (WGS) entry which is preliminary data.</text>
</comment>
<reference evidence="3" key="1">
    <citation type="journal article" date="2019" name="Int. J. Syst. Evol. Microbiol.">
        <title>The Global Catalogue of Microorganisms (GCM) 10K type strain sequencing project: providing services to taxonomists for standard genome sequencing and annotation.</title>
        <authorList>
            <consortium name="The Broad Institute Genomics Platform"/>
            <consortium name="The Broad Institute Genome Sequencing Center for Infectious Disease"/>
            <person name="Wu L."/>
            <person name="Ma J."/>
        </authorList>
    </citation>
    <scope>NUCLEOTIDE SEQUENCE [LARGE SCALE GENOMIC DNA]</scope>
    <source>
        <strain evidence="3">DT72</strain>
    </source>
</reference>
<keyword evidence="3" id="KW-1185">Reference proteome</keyword>
<name>A0ABW4PC09_9NOCA</name>
<evidence type="ECO:0000256" key="1">
    <source>
        <dbReference type="SAM" id="MobiDB-lite"/>
    </source>
</evidence>
<organism evidence="2 3">
    <name type="scientific">Rhodococcus gannanensis</name>
    <dbReference type="NCBI Taxonomy" id="1960308"/>
    <lineage>
        <taxon>Bacteria</taxon>
        <taxon>Bacillati</taxon>
        <taxon>Actinomycetota</taxon>
        <taxon>Actinomycetes</taxon>
        <taxon>Mycobacteriales</taxon>
        <taxon>Nocardiaceae</taxon>
        <taxon>Rhodococcus</taxon>
    </lineage>
</organism>
<gene>
    <name evidence="2" type="ORF">ACFSJG_26510</name>
</gene>
<dbReference type="RefSeq" id="WP_378488235.1">
    <property type="nucleotide sequence ID" value="NZ_JBHUFB010000022.1"/>
</dbReference>
<dbReference type="EMBL" id="JBHUFB010000022">
    <property type="protein sequence ID" value="MFD1815784.1"/>
    <property type="molecule type" value="Genomic_DNA"/>
</dbReference>
<evidence type="ECO:0000313" key="3">
    <source>
        <dbReference type="Proteomes" id="UP001597286"/>
    </source>
</evidence>
<protein>
    <submittedName>
        <fullName evidence="2">Uncharacterized protein</fullName>
    </submittedName>
</protein>
<accession>A0ABW4PC09</accession>
<feature type="region of interest" description="Disordered" evidence="1">
    <location>
        <begin position="106"/>
        <end position="126"/>
    </location>
</feature>
<proteinExistence type="predicted"/>